<reference evidence="2" key="1">
    <citation type="submission" date="2022-10" db="EMBL/GenBank/DDBJ databases">
        <authorList>
            <person name="Chen Y."/>
            <person name="Dougan E. K."/>
            <person name="Chan C."/>
            <person name="Rhodes N."/>
            <person name="Thang M."/>
        </authorList>
    </citation>
    <scope>NUCLEOTIDE SEQUENCE</scope>
</reference>
<dbReference type="InterPro" id="IPR016135">
    <property type="entry name" value="UBQ-conjugating_enzyme/RWD"/>
</dbReference>
<dbReference type="Pfam" id="PF00179">
    <property type="entry name" value="UQ_con"/>
    <property type="match status" value="1"/>
</dbReference>
<dbReference type="PROSITE" id="PS50127">
    <property type="entry name" value="UBC_2"/>
    <property type="match status" value="1"/>
</dbReference>
<dbReference type="EMBL" id="CAMXCT010006711">
    <property type="protein sequence ID" value="CAI4018712.1"/>
    <property type="molecule type" value="Genomic_DNA"/>
</dbReference>
<proteinExistence type="predicted"/>
<dbReference type="CDD" id="cd23799">
    <property type="entry name" value="UBCc_UBE2J"/>
    <property type="match status" value="1"/>
</dbReference>
<keyword evidence="4" id="KW-1185">Reference proteome</keyword>
<dbReference type="SUPFAM" id="SSF57850">
    <property type="entry name" value="RING/U-box"/>
    <property type="match status" value="1"/>
</dbReference>
<protein>
    <submittedName>
        <fullName evidence="3">Ubiquitin-conjugating enzyme E2 6 (E 2 ubiquitin-conjugating enzyme 6) (Ubiquitin carrier protein UBC6) (Ubiquitin-protein ligase UBC6)</fullName>
    </submittedName>
</protein>
<evidence type="ECO:0000313" key="4">
    <source>
        <dbReference type="Proteomes" id="UP001152797"/>
    </source>
</evidence>
<sequence>MDAMDSDIHQDEDCPMAGYTASVSALRAPFIADSSTAGGWNREEEEEYLSSDAQDIWKGAVGGVPVHERSVIAQECVVGEKKKIAPLQMLKGMARIDQRLIQNRLSHLADGEYDVNGDIIRPRGFRQSTMAAMAVEVEEVVSSCSFRRRNMTAVTNAKVASYAISVAEEGRLPLKCPECALHWDEEVYLNSLGEELPRFQRAKQLQEELVARSTVPASPVSPRTQEVLARYGIRQCPQCHVMIQKQADGLFTGCDKMTCRCGCMFCFKCGREARGGVARCRCVGPQHSYIPRSAVLSNYQGAWILQSPLDMDLTKRPKGRSKAASARLQREAKSLDKDPPPFIRVAHEAGEFRWHFLMQGPGDTPFEGGVYWGELDFPKDYPYSPPLVRFRTPNGRFQVDSWLCRTQMDYHPEGWQPAWTLSGFLLALLTLLCAGNDSFTSGMVQPSTTDAEKRTLAEASGTFNAQHPEFPKELFKS</sequence>
<dbReference type="Proteomes" id="UP001152797">
    <property type="component" value="Unassembled WGS sequence"/>
</dbReference>
<dbReference type="PANTHER" id="PTHR24067">
    <property type="entry name" value="UBIQUITIN-CONJUGATING ENZYME E2"/>
    <property type="match status" value="1"/>
</dbReference>
<evidence type="ECO:0000259" key="1">
    <source>
        <dbReference type="PROSITE" id="PS50127"/>
    </source>
</evidence>
<dbReference type="EMBL" id="CAMXCT030006711">
    <property type="protein sequence ID" value="CAL4806024.1"/>
    <property type="molecule type" value="Genomic_DNA"/>
</dbReference>
<keyword evidence="3" id="KW-0436">Ligase</keyword>
<dbReference type="InterPro" id="IPR050113">
    <property type="entry name" value="Ub_conjugating_enzyme"/>
</dbReference>
<dbReference type="CDD" id="cd22584">
    <property type="entry name" value="Rcat_RBR_unk"/>
    <property type="match status" value="1"/>
</dbReference>
<dbReference type="OrthoDB" id="1158011at2759"/>
<feature type="domain" description="UBC core" evidence="1">
    <location>
        <begin position="323"/>
        <end position="476"/>
    </location>
</feature>
<organism evidence="2">
    <name type="scientific">Cladocopium goreaui</name>
    <dbReference type="NCBI Taxonomy" id="2562237"/>
    <lineage>
        <taxon>Eukaryota</taxon>
        <taxon>Sar</taxon>
        <taxon>Alveolata</taxon>
        <taxon>Dinophyceae</taxon>
        <taxon>Suessiales</taxon>
        <taxon>Symbiodiniaceae</taxon>
        <taxon>Cladocopium</taxon>
    </lineage>
</organism>
<dbReference type="SUPFAM" id="SSF54495">
    <property type="entry name" value="UBC-like"/>
    <property type="match status" value="1"/>
</dbReference>
<reference evidence="3 4" key="2">
    <citation type="submission" date="2024-05" db="EMBL/GenBank/DDBJ databases">
        <authorList>
            <person name="Chen Y."/>
            <person name="Shah S."/>
            <person name="Dougan E. K."/>
            <person name="Thang M."/>
            <person name="Chan C."/>
        </authorList>
    </citation>
    <scope>NUCLEOTIDE SEQUENCE [LARGE SCALE GENOMIC DNA]</scope>
</reference>
<evidence type="ECO:0000313" key="2">
    <source>
        <dbReference type="EMBL" id="CAI4018712.1"/>
    </source>
</evidence>
<dbReference type="AlphaFoldDB" id="A0A9P1M2M0"/>
<comment type="caution">
    <text evidence="2">The sequence shown here is derived from an EMBL/GenBank/DDBJ whole genome shotgun (WGS) entry which is preliminary data.</text>
</comment>
<dbReference type="SMART" id="SM00212">
    <property type="entry name" value="UBCc"/>
    <property type="match status" value="1"/>
</dbReference>
<dbReference type="InterPro" id="IPR000608">
    <property type="entry name" value="UBC"/>
</dbReference>
<name>A0A9P1M2M0_9DINO</name>
<gene>
    <name evidence="2" type="ORF">C1SCF055_LOCUS43257</name>
</gene>
<dbReference type="EMBL" id="CAMXCT020006711">
    <property type="protein sequence ID" value="CAL1172087.1"/>
    <property type="molecule type" value="Genomic_DNA"/>
</dbReference>
<dbReference type="Gene3D" id="3.10.110.10">
    <property type="entry name" value="Ubiquitin Conjugating Enzyme"/>
    <property type="match status" value="1"/>
</dbReference>
<evidence type="ECO:0000313" key="3">
    <source>
        <dbReference type="EMBL" id="CAL4806024.1"/>
    </source>
</evidence>
<accession>A0A9P1M2M0</accession>
<dbReference type="GO" id="GO:0016874">
    <property type="term" value="F:ligase activity"/>
    <property type="evidence" value="ECO:0007669"/>
    <property type="project" value="UniProtKB-KW"/>
</dbReference>